<organism evidence="20">
    <name type="scientific">Vanderwaltozyma polyspora (strain ATCC 22028 / DSM 70294 / BCRC 21397 / CBS 2163 / NBRC 10782 / NRRL Y-8283 / UCD 57-17)</name>
    <name type="common">Kluyveromyces polysporus</name>
    <dbReference type="NCBI Taxonomy" id="436907"/>
    <lineage>
        <taxon>Eukaryota</taxon>
        <taxon>Fungi</taxon>
        <taxon>Dikarya</taxon>
        <taxon>Ascomycota</taxon>
        <taxon>Saccharomycotina</taxon>
        <taxon>Saccharomycetes</taxon>
        <taxon>Saccharomycetales</taxon>
        <taxon>Saccharomycetaceae</taxon>
        <taxon>Vanderwaltozyma</taxon>
    </lineage>
</organism>
<dbReference type="Gene3D" id="6.10.250.1490">
    <property type="match status" value="1"/>
</dbReference>
<feature type="binding site" evidence="15">
    <location>
        <position position="364"/>
    </location>
    <ligand>
        <name>Mg(2+)</name>
        <dbReference type="ChEBI" id="CHEBI:18420"/>
        <label>1</label>
    </ligand>
</feature>
<dbReference type="SMART" id="SM00292">
    <property type="entry name" value="BRCT"/>
    <property type="match status" value="1"/>
</dbReference>
<evidence type="ECO:0000313" key="19">
    <source>
        <dbReference type="EMBL" id="EDO15054.1"/>
    </source>
</evidence>
<evidence type="ECO:0000256" key="10">
    <source>
        <dbReference type="ARBA" id="ARBA00023125"/>
    </source>
</evidence>
<accession>A7TRR0</accession>
<gene>
    <name evidence="19" type="ORF">Kpol_367p9</name>
</gene>
<evidence type="ECO:0000259" key="18">
    <source>
        <dbReference type="PROSITE" id="PS50173"/>
    </source>
</evidence>
<dbReference type="Gene3D" id="3.40.50.10190">
    <property type="entry name" value="BRCT domain"/>
    <property type="match status" value="1"/>
</dbReference>
<dbReference type="KEGG" id="vpo:Kpol_367p9"/>
<evidence type="ECO:0000256" key="6">
    <source>
        <dbReference type="ARBA" id="ARBA00022695"/>
    </source>
</evidence>
<dbReference type="FunFam" id="3.40.50.10190:FF:000011">
    <property type="entry name" value="DNA repair protein REV1"/>
    <property type="match status" value="1"/>
</dbReference>
<dbReference type="GO" id="GO:0000785">
    <property type="term" value="C:chromatin"/>
    <property type="evidence" value="ECO:0007669"/>
    <property type="project" value="EnsemblFungi"/>
</dbReference>
<keyword evidence="10 14" id="KW-0238">DNA-binding</keyword>
<dbReference type="Gene3D" id="3.40.1170.60">
    <property type="match status" value="1"/>
</dbReference>
<proteinExistence type="inferred from homology"/>
<name>A7TRR0_VANPO</name>
<evidence type="ECO:0000256" key="2">
    <source>
        <dbReference type="ARBA" id="ARBA00010945"/>
    </source>
</evidence>
<evidence type="ECO:0000256" key="3">
    <source>
        <dbReference type="ARBA" id="ARBA00020399"/>
    </source>
</evidence>
<dbReference type="GO" id="GO:0006281">
    <property type="term" value="P:DNA repair"/>
    <property type="evidence" value="ECO:0007669"/>
    <property type="project" value="UniProtKB-KW"/>
</dbReference>
<dbReference type="SUPFAM" id="SSF52113">
    <property type="entry name" value="BRCT domain"/>
    <property type="match status" value="1"/>
</dbReference>
<evidence type="ECO:0000313" key="20">
    <source>
        <dbReference type="Proteomes" id="UP000000267"/>
    </source>
</evidence>
<keyword evidence="5 14" id="KW-0808">Transferase</keyword>
<dbReference type="GO" id="GO:0005634">
    <property type="term" value="C:nucleus"/>
    <property type="evidence" value="ECO:0007669"/>
    <property type="project" value="UniProtKB-SubCell"/>
</dbReference>
<dbReference type="GO" id="GO:0003684">
    <property type="term" value="F:damaged DNA binding"/>
    <property type="evidence" value="ECO:0007669"/>
    <property type="project" value="UniProtKB-UniRule"/>
</dbReference>
<feature type="binding site" evidence="15">
    <location>
        <position position="365"/>
    </location>
    <ligand>
        <name>Mg(2+)</name>
        <dbReference type="ChEBI" id="CHEBI:18420"/>
        <label>1</label>
    </ligand>
</feature>
<dbReference type="InterPro" id="IPR043128">
    <property type="entry name" value="Rev_trsase/Diguanyl_cyclase"/>
</dbReference>
<evidence type="ECO:0000256" key="12">
    <source>
        <dbReference type="ARBA" id="ARBA00023242"/>
    </source>
</evidence>
<dbReference type="PROSITE" id="PS50172">
    <property type="entry name" value="BRCT"/>
    <property type="match status" value="1"/>
</dbReference>
<dbReference type="PhylomeDB" id="A7TRR0"/>
<dbReference type="InterPro" id="IPR001357">
    <property type="entry name" value="BRCT_dom"/>
</dbReference>
<dbReference type="Pfam" id="PF16589">
    <property type="entry name" value="BRCT_2"/>
    <property type="match status" value="1"/>
</dbReference>
<protein>
    <recommendedName>
        <fullName evidence="3 14">DNA repair protein REV1</fullName>
        <ecNumber evidence="14">2.7.7.-</ecNumber>
    </recommendedName>
</protein>
<dbReference type="SUPFAM" id="SSF100879">
    <property type="entry name" value="Lesion bypass DNA polymerase (Y-family), little finger domain"/>
    <property type="match status" value="1"/>
</dbReference>
<evidence type="ECO:0000256" key="4">
    <source>
        <dbReference type="ARBA" id="ARBA00022634"/>
    </source>
</evidence>
<dbReference type="FunFam" id="3.30.1490.100:FF:000001">
    <property type="entry name" value="DNA repair protein REV1"/>
    <property type="match status" value="1"/>
</dbReference>
<keyword evidence="9 15" id="KW-0460">Magnesium</keyword>
<dbReference type="OrthoDB" id="427711at2759"/>
<reference evidence="19 20" key="1">
    <citation type="journal article" date="2007" name="Proc. Natl. Acad. Sci. U.S.A.">
        <title>Independent sorting-out of thousands of duplicated gene pairs in two yeast species descended from a whole-genome duplication.</title>
        <authorList>
            <person name="Scannell D.R."/>
            <person name="Frank A.C."/>
            <person name="Conant G.C."/>
            <person name="Byrne K.P."/>
            <person name="Woolfit M."/>
            <person name="Wolfe K.H."/>
        </authorList>
    </citation>
    <scope>NUCLEOTIDE SEQUENCE [LARGE SCALE GENOMIC DNA]</scope>
    <source>
        <strain evidence="20">ATCC 22028 / DSM 70294 / BCRC 21397 / CBS 2163 / NBRC 10782 / NRRL Y-8283 / UCD 57-17</strain>
    </source>
</reference>
<dbReference type="Gene3D" id="1.20.58.1280">
    <property type="entry name" value="DNA repair protein Rev1, C-terminal domain"/>
    <property type="match status" value="1"/>
</dbReference>
<dbReference type="GO" id="GO:0046872">
    <property type="term" value="F:metal ion binding"/>
    <property type="evidence" value="ECO:0007669"/>
    <property type="project" value="UniProtKB-KW"/>
</dbReference>
<feature type="region of interest" description="Disordered" evidence="16">
    <location>
        <begin position="32"/>
        <end position="67"/>
    </location>
</feature>
<dbReference type="Pfam" id="PF00817">
    <property type="entry name" value="IMS"/>
    <property type="match status" value="1"/>
</dbReference>
<keyword evidence="7 15" id="KW-0479">Metal-binding</keyword>
<dbReference type="AlphaFoldDB" id="A7TRR0"/>
<dbReference type="InterPro" id="IPR043502">
    <property type="entry name" value="DNA/RNA_pol_sf"/>
</dbReference>
<evidence type="ECO:0000256" key="9">
    <source>
        <dbReference type="ARBA" id="ARBA00022842"/>
    </source>
</evidence>
<dbReference type="GO" id="GO:0003887">
    <property type="term" value="F:DNA-directed DNA polymerase activity"/>
    <property type="evidence" value="ECO:0007669"/>
    <property type="project" value="EnsemblFungi"/>
</dbReference>
<evidence type="ECO:0000259" key="17">
    <source>
        <dbReference type="PROSITE" id="PS50172"/>
    </source>
</evidence>
<dbReference type="FunFam" id="3.40.1170.60:FF:000023">
    <property type="entry name" value="DNA repair protein REV1"/>
    <property type="match status" value="1"/>
</dbReference>
<dbReference type="InParanoid" id="A7TRR0"/>
<comment type="cofactor">
    <cofactor evidence="15">
        <name>Mg(2+)</name>
        <dbReference type="ChEBI" id="CHEBI:18420"/>
    </cofactor>
    <text evidence="15">Binds 2 magnesium ions.</text>
</comment>
<evidence type="ECO:0000256" key="15">
    <source>
        <dbReference type="PIRSR" id="PIRSR036573-2"/>
    </source>
</evidence>
<keyword evidence="20" id="KW-1185">Reference proteome</keyword>
<evidence type="ECO:0000256" key="16">
    <source>
        <dbReference type="SAM" id="MobiDB-lite"/>
    </source>
</evidence>
<feature type="domain" description="UmuC" evidence="18">
    <location>
        <begin position="257"/>
        <end position="450"/>
    </location>
</feature>
<dbReference type="Pfam" id="PF11799">
    <property type="entry name" value="IMS_C"/>
    <property type="match status" value="1"/>
</dbReference>
<dbReference type="Gene3D" id="3.30.70.270">
    <property type="match status" value="1"/>
</dbReference>
<dbReference type="GO" id="GO:0042276">
    <property type="term" value="P:error-prone translesion synthesis"/>
    <property type="evidence" value="ECO:0007669"/>
    <property type="project" value="EnsemblFungi"/>
</dbReference>
<dbReference type="EC" id="2.7.7.-" evidence="14"/>
<keyword evidence="12 14" id="KW-0539">Nucleus</keyword>
<dbReference type="CDD" id="cd17719">
    <property type="entry name" value="BRCT_Rev1"/>
    <property type="match status" value="1"/>
</dbReference>
<dbReference type="Gene3D" id="1.10.150.20">
    <property type="entry name" value="5' to 3' exonuclease, C-terminal subdomain"/>
    <property type="match status" value="1"/>
</dbReference>
<dbReference type="InterPro" id="IPR012112">
    <property type="entry name" value="REV1"/>
</dbReference>
<dbReference type="EMBL" id="DS480485">
    <property type="protein sequence ID" value="EDO15054.1"/>
    <property type="molecule type" value="Genomic_DNA"/>
</dbReference>
<dbReference type="GO" id="GO:0017125">
    <property type="term" value="F:deoxycytidyl transferase activity"/>
    <property type="evidence" value="ECO:0007669"/>
    <property type="project" value="EnsemblFungi"/>
</dbReference>
<dbReference type="OMA" id="GGEFHIY"/>
<dbReference type="PROSITE" id="PS50173">
    <property type="entry name" value="UMUC"/>
    <property type="match status" value="1"/>
</dbReference>
<feature type="binding site" evidence="15">
    <location>
        <position position="261"/>
    </location>
    <ligand>
        <name>Mg(2+)</name>
        <dbReference type="ChEBI" id="CHEBI:18420"/>
        <label>1</label>
    </ligand>
</feature>
<dbReference type="GO" id="GO:0005739">
    <property type="term" value="C:mitochondrion"/>
    <property type="evidence" value="ECO:0007669"/>
    <property type="project" value="EnsemblFungi"/>
</dbReference>
<evidence type="ECO:0000256" key="14">
    <source>
        <dbReference type="PIRNR" id="PIRNR036573"/>
    </source>
</evidence>
<keyword evidence="6 14" id="KW-0548">Nucleotidyltransferase</keyword>
<sequence>MNCDDDKISFLSSLDDDSLIQYVEHISQNGTTTYANDDAGNMDLNKNTNDDDLSKKQNPKRKNYTRGDYFRDKRAKQAKQDKILLNNNKDKLKIFENCTIYINGHTNPDRLKLHELIVIHGGKFLHFLSAKGSATHIVASKLPLKKKLEYANYKVVNPDWIMNSINAGKLLPWQEYSLVSDVNFGQSKLKLKNLEIKNGDTSSVINCNDPSFIENYFKNSRLHHLSTWKSELRSNFVQDLLSSNTRRKIQKEDTLKIFHVDFDCFFATVAALSVTDMAIDINKDAILVCHGSKNSDIASCNYVARNLGIKNGMWVSRAEKLCPKGMKLICLPYNFEQIELKSKIFYNVLKELELFQLILPISIDEAICVISNPDPFIDLNGVCETIRNLVHQETGGCTVSIGCAESLILARLALRLGKPDGYYVVNSNSDIANNVEFWKKFKITDLPGFGNATLNKLDEQFNIKDQNSLYNLQQLVINNDLKNILGNKTSEKLNLALKGLDDNESTKMIYDPDEVFKRKSLSMEINWGIRFENIGQVDVFIDRCAKYLVDKLINMNSKIDQVTLKISRKAKSAPENPLKYMGMGLCDSFSKNSKLGLPTSDIGIIATEVKSLFRMLSCPPTELRGVSIQFNKLIDTNDVDYRLKLPFKKIIVDDTFNKIPEKLKPTIRKELNKREIAIFSSRTGSLQPKKQIDKKFSPTKEEEKFIQELPTQIRKEVIHDLTIIKKAKHSKLDDVKESARKRENNFRQSKFHFQGKDSIFKQISFQGETSFKKISKLVTNWINATLNDAGPHVKDVKLFEKYLIKLANTNRIHMVLSLVELVSNQLNLNSTNETLNVYNNSVETGFQQWEQVLLNRMIPILNKNKHTFQTERKLNIEFNI</sequence>
<evidence type="ECO:0000256" key="11">
    <source>
        <dbReference type="ARBA" id="ARBA00023204"/>
    </source>
</evidence>
<keyword evidence="4 14" id="KW-0237">DNA synthesis</keyword>
<dbReference type="GO" id="GO:0005657">
    <property type="term" value="C:replication fork"/>
    <property type="evidence" value="ECO:0007669"/>
    <property type="project" value="EnsemblFungi"/>
</dbReference>
<dbReference type="InterPro" id="IPR036775">
    <property type="entry name" value="DNA_pol_Y-fam_lit_finger_sf"/>
</dbReference>
<dbReference type="Gene3D" id="3.30.1490.100">
    <property type="entry name" value="DNA polymerase, Y-family, little finger domain"/>
    <property type="match status" value="1"/>
</dbReference>
<feature type="domain" description="BRCT" evidence="17">
    <location>
        <begin position="90"/>
        <end position="178"/>
    </location>
</feature>
<evidence type="ECO:0000256" key="5">
    <source>
        <dbReference type="ARBA" id="ARBA00022679"/>
    </source>
</evidence>
<dbReference type="STRING" id="436907.A7TRR0"/>
<evidence type="ECO:0000256" key="1">
    <source>
        <dbReference type="ARBA" id="ARBA00004123"/>
    </source>
</evidence>
<dbReference type="InterPro" id="IPR036420">
    <property type="entry name" value="BRCT_dom_sf"/>
</dbReference>
<dbReference type="InterPro" id="IPR017961">
    <property type="entry name" value="DNA_pol_Y-fam_little_finger"/>
</dbReference>
<dbReference type="PIRSF" id="PIRSF036573">
    <property type="entry name" value="REV1"/>
    <property type="match status" value="1"/>
</dbReference>
<dbReference type="HOGENOM" id="CLU_003901_1_0_1"/>
<dbReference type="FunCoup" id="A7TRR0">
    <property type="interactions" value="889"/>
</dbReference>
<dbReference type="RefSeq" id="XP_001642912.1">
    <property type="nucleotide sequence ID" value="XM_001642862.1"/>
</dbReference>
<dbReference type="SUPFAM" id="SSF56672">
    <property type="entry name" value="DNA/RNA polymerases"/>
    <property type="match status" value="1"/>
</dbReference>
<keyword evidence="8 14" id="KW-0227">DNA damage</keyword>
<evidence type="ECO:0000256" key="8">
    <source>
        <dbReference type="ARBA" id="ARBA00022763"/>
    </source>
</evidence>
<comment type="function">
    <text evidence="13">Deoxycytidyl transferase involved in DNA repair. Transfers a dCMP residue from dCTP to the 3'-end of a DNA primer in a template-dependent reaction. May assist in the first step in the bypass of abasic lesions by the insertion of a nucleotide opposite the lesion. Required for normal induction of mutations by physical and chemical agents. Involved in mitochondrial DNA mutagenesis.</text>
</comment>
<dbReference type="GO" id="GO:0070987">
    <property type="term" value="P:error-free translesion synthesis"/>
    <property type="evidence" value="ECO:0007669"/>
    <property type="project" value="EnsemblFungi"/>
</dbReference>
<keyword evidence="11 14" id="KW-0234">DNA repair</keyword>
<evidence type="ECO:0000256" key="7">
    <source>
        <dbReference type="ARBA" id="ARBA00022723"/>
    </source>
</evidence>
<evidence type="ECO:0000256" key="13">
    <source>
        <dbReference type="ARBA" id="ARBA00058985"/>
    </source>
</evidence>
<dbReference type="GeneID" id="5543097"/>
<comment type="subcellular location">
    <subcellularLocation>
        <location evidence="1 14">Nucleus</location>
    </subcellularLocation>
</comment>
<dbReference type="InterPro" id="IPR038401">
    <property type="entry name" value="Rev1_C_sf"/>
</dbReference>
<dbReference type="PANTHER" id="PTHR45990">
    <property type="entry name" value="DNA REPAIR PROTEIN REV1"/>
    <property type="match status" value="1"/>
</dbReference>
<dbReference type="InterPro" id="IPR001126">
    <property type="entry name" value="UmuC"/>
</dbReference>
<comment type="similarity">
    <text evidence="2 14">Belongs to the DNA polymerase type-Y family.</text>
</comment>
<dbReference type="PANTHER" id="PTHR45990:SF1">
    <property type="entry name" value="DNA REPAIR PROTEIN REV1"/>
    <property type="match status" value="1"/>
</dbReference>
<dbReference type="Proteomes" id="UP000000267">
    <property type="component" value="Unassembled WGS sequence"/>
</dbReference>
<dbReference type="eggNOG" id="KOG2093">
    <property type="taxonomic scope" value="Eukaryota"/>
</dbReference>